<name>A0A4Q7IMA1_9GAMM</name>
<evidence type="ECO:0000259" key="3">
    <source>
        <dbReference type="Pfam" id="PF02922"/>
    </source>
</evidence>
<keyword evidence="2" id="KW-0326">Glycosidase</keyword>
<dbReference type="Proteomes" id="UP000291338">
    <property type="component" value="Unassembled WGS sequence"/>
</dbReference>
<comment type="caution">
    <text evidence="6">The sequence shown here is derived from an EMBL/GenBank/DDBJ whole genome shotgun (WGS) entry which is preliminary data.</text>
</comment>
<dbReference type="GO" id="GO:0005975">
    <property type="term" value="P:carbohydrate metabolic process"/>
    <property type="evidence" value="ECO:0007669"/>
    <property type="project" value="InterPro"/>
</dbReference>
<dbReference type="SUPFAM" id="SSF51011">
    <property type="entry name" value="Glycosyl hydrolase domain"/>
    <property type="match status" value="1"/>
</dbReference>
<dbReference type="InterPro" id="IPR004193">
    <property type="entry name" value="Glyco_hydro_13_N"/>
</dbReference>
<dbReference type="AlphaFoldDB" id="A0A4Q7IMA1"/>
<evidence type="ECO:0000256" key="1">
    <source>
        <dbReference type="ARBA" id="ARBA00008061"/>
    </source>
</evidence>
<dbReference type="InterPro" id="IPR013780">
    <property type="entry name" value="Glyco_hydro_b"/>
</dbReference>
<organism evidence="6 7">
    <name type="scientific">Pseudoalteromonas phenolica</name>
    <dbReference type="NCBI Taxonomy" id="161398"/>
    <lineage>
        <taxon>Bacteria</taxon>
        <taxon>Pseudomonadati</taxon>
        <taxon>Pseudomonadota</taxon>
        <taxon>Gammaproteobacteria</taxon>
        <taxon>Alteromonadales</taxon>
        <taxon>Pseudoalteromonadaceae</taxon>
        <taxon>Pseudoalteromonas</taxon>
    </lineage>
</organism>
<dbReference type="SUPFAM" id="SSF51445">
    <property type="entry name" value="(Trans)glycosidases"/>
    <property type="match status" value="1"/>
</dbReference>
<dbReference type="Pfam" id="PF17967">
    <property type="entry name" value="Pullulanase_N2"/>
    <property type="match status" value="1"/>
</dbReference>
<dbReference type="Gene3D" id="2.60.40.1130">
    <property type="entry name" value="Rab geranylgeranyltransferase alpha-subunit, insert domain"/>
    <property type="match status" value="1"/>
</dbReference>
<feature type="domain" description="Alpha-1,6-glucosidases pullulanase-type C-terminal" evidence="4">
    <location>
        <begin position="764"/>
        <end position="930"/>
    </location>
</feature>
<evidence type="ECO:0000259" key="4">
    <source>
        <dbReference type="Pfam" id="PF11852"/>
    </source>
</evidence>
<evidence type="ECO:0000259" key="5">
    <source>
        <dbReference type="Pfam" id="PF17967"/>
    </source>
</evidence>
<dbReference type="RefSeq" id="WP_130255933.1">
    <property type="nucleotide sequence ID" value="NZ_PPSX01000045.1"/>
</dbReference>
<evidence type="ECO:0000313" key="6">
    <source>
        <dbReference type="EMBL" id="RZQ52649.1"/>
    </source>
</evidence>
<dbReference type="InterPro" id="IPR013783">
    <property type="entry name" value="Ig-like_fold"/>
</dbReference>
<dbReference type="InterPro" id="IPR014756">
    <property type="entry name" value="Ig_E-set"/>
</dbReference>
<dbReference type="InterPro" id="IPR024561">
    <property type="entry name" value="Pullul_strch_C"/>
</dbReference>
<protein>
    <submittedName>
        <fullName evidence="6">DUF3372 domain-containing protein</fullName>
    </submittedName>
</protein>
<dbReference type="Gene3D" id="2.60.40.1180">
    <property type="entry name" value="Golgi alpha-mannosidase II"/>
    <property type="match status" value="1"/>
</dbReference>
<sequence>MHKVTKSLGLIPKMTIIPLVASLSACQLVTTEQVVEQQAEQLAPQATNAAHWLTSELLLLAPSVAQSNLQLKSTLLEGQMSQQAALAKVELPAWVAASYPHLADFKAYKVALTNQQAKSWAKGQVIIVDSKGELVSFVQQGELLDSLYTLTANDANEVSDLGATVLADSVQFKLWAPTAQKVSLLAFGNSLHNPANKIAMQEDKNTGVWQVKAGNVAALDYYQYEITVYHPETKQVETIVTTDPYALSLSTNSTHAQVVDLNDKATQPAGWASHSVPSINKPEDNILYETHIRDFSASDKALSNSAWRGKYLAFTDMNSGGMKHLTALRDAGLNNIHLLPTYDLGSINEDAATVIGHTSSMQFVCKQLPELDECQHSWDKDTRVVDVLKSYPTDSAKAQKLVSALRQSDNYNWGYDPYHYTVPEGSYATNSMGVTRIVEFRKMVQHLHSMGFRVIMDVVYNHTHQFGLAKNSVLDKIVPGYYHRLNPTTGIVEQSTCYTCGNTATERTMMAKLMNDSLVTWARDYKIDGFRFDLMGHQPKAEMLQARELVRKVDPDTYFYGEGWNFGEVANNSQFVQASQLELGGTEIGTFSDRLRDAVRGPGNNTRDTQGVGNGLLTLPNELQIDEQIKQRYFVAMEQVRIGMAGNLAEYDLANKYNGLDKRLGKNVPYGDQPTGYAFDPADTINYVSKHDNQTLWDNSQYRLAFDLTTTERVRLHAQSMSYVMYGQGIPFIHMGSELLRSKSFLRDSYDYGDWFNATDFAGQNNNYHVGLPPADKDKDNWPLIKTVLAGHQDRDDVSSADIQLAKGMFIDMLKIRNSSELFRLATADQVQQKVQFLNTQKSVNDKNHQSGLIVMQLDDTQGEAVDNKFSRILVIFNANNEQNSFKGVESQDYQLHPVLKQGHDPVVKETKITAEGIDVPALSTVVLVKYK</sequence>
<dbReference type="Gene3D" id="2.60.40.10">
    <property type="entry name" value="Immunoglobulins"/>
    <property type="match status" value="1"/>
</dbReference>
<comment type="similarity">
    <text evidence="1">Belongs to the glycosyl hydrolase 13 family.</text>
</comment>
<dbReference type="CDD" id="cd11341">
    <property type="entry name" value="AmyAc_Pullulanase_LD-like"/>
    <property type="match status" value="1"/>
</dbReference>
<dbReference type="EMBL" id="PPSX01000045">
    <property type="protein sequence ID" value="RZQ52649.1"/>
    <property type="molecule type" value="Genomic_DNA"/>
</dbReference>
<accession>A0A4Q7IMA1</accession>
<dbReference type="Gene3D" id="3.20.20.80">
    <property type="entry name" value="Glycosidases"/>
    <property type="match status" value="1"/>
</dbReference>
<gene>
    <name evidence="6" type="ORF">C1E23_12725</name>
</gene>
<dbReference type="Pfam" id="PF02922">
    <property type="entry name" value="CBM_48"/>
    <property type="match status" value="1"/>
</dbReference>
<dbReference type="CDD" id="cd02860">
    <property type="entry name" value="E_set_Pullulanase"/>
    <property type="match status" value="1"/>
</dbReference>
<dbReference type="InterPro" id="IPR017853">
    <property type="entry name" value="GH"/>
</dbReference>
<proteinExistence type="inferred from homology"/>
<keyword evidence="2" id="KW-0378">Hydrolase</keyword>
<dbReference type="NCBIfam" id="TIGR02103">
    <property type="entry name" value="pullul_strch"/>
    <property type="match status" value="1"/>
</dbReference>
<evidence type="ECO:0000256" key="2">
    <source>
        <dbReference type="ARBA" id="ARBA00023295"/>
    </source>
</evidence>
<dbReference type="InterPro" id="IPR040671">
    <property type="entry name" value="Pullulanase_N2"/>
</dbReference>
<dbReference type="GO" id="GO:0051060">
    <property type="term" value="F:pullulanase activity"/>
    <property type="evidence" value="ECO:0007669"/>
    <property type="project" value="InterPro"/>
</dbReference>
<evidence type="ECO:0000313" key="7">
    <source>
        <dbReference type="Proteomes" id="UP000291338"/>
    </source>
</evidence>
<feature type="domain" description="Glycoside hydrolase family 13 N-terminal" evidence="3">
    <location>
        <begin position="161"/>
        <end position="246"/>
    </location>
</feature>
<dbReference type="SUPFAM" id="SSF81296">
    <property type="entry name" value="E set domains"/>
    <property type="match status" value="2"/>
</dbReference>
<dbReference type="InterPro" id="IPR011839">
    <property type="entry name" value="Pullul_strch"/>
</dbReference>
<reference evidence="6 7" key="1">
    <citation type="submission" date="2018-01" db="EMBL/GenBank/DDBJ databases">
        <title>Co-occurrence of chitin degradation, pigmentation and bioactivity in marine Pseudoalteromonas.</title>
        <authorList>
            <person name="Paulsen S."/>
            <person name="Gram L."/>
            <person name="Machado H."/>
        </authorList>
    </citation>
    <scope>NUCLEOTIDE SEQUENCE [LARGE SCALE GENOMIC DNA]</scope>
    <source>
        <strain evidence="6 7">S3898</strain>
    </source>
</reference>
<dbReference type="PANTHER" id="PTHR43002">
    <property type="entry name" value="GLYCOGEN DEBRANCHING ENZYME"/>
    <property type="match status" value="1"/>
</dbReference>
<dbReference type="Pfam" id="PF11852">
    <property type="entry name" value="Pullul_strch_C"/>
    <property type="match status" value="1"/>
</dbReference>
<feature type="domain" description="Pullulanase N2" evidence="5">
    <location>
        <begin position="49"/>
        <end position="136"/>
    </location>
</feature>
<dbReference type="PROSITE" id="PS51257">
    <property type="entry name" value="PROKAR_LIPOPROTEIN"/>
    <property type="match status" value="1"/>
</dbReference>